<keyword evidence="6" id="KW-1185">Reference proteome</keyword>
<comment type="subcellular location">
    <subcellularLocation>
        <location evidence="1">Nucleus</location>
    </subcellularLocation>
</comment>
<evidence type="ECO:0000256" key="1">
    <source>
        <dbReference type="ARBA" id="ARBA00004123"/>
    </source>
</evidence>
<evidence type="ECO:0000313" key="6">
    <source>
        <dbReference type="Proteomes" id="UP000554235"/>
    </source>
</evidence>
<evidence type="ECO:0000256" key="3">
    <source>
        <dbReference type="ARBA" id="ARBA00023242"/>
    </source>
</evidence>
<keyword evidence="3" id="KW-0539">Nucleus</keyword>
<name>A0A8H4PJ74_9HYPO</name>
<dbReference type="PANTHER" id="PTHR15245">
    <property type="entry name" value="SYMPLEKIN-RELATED"/>
    <property type="match status" value="1"/>
</dbReference>
<reference evidence="5 6" key="1">
    <citation type="submission" date="2020-01" db="EMBL/GenBank/DDBJ databases">
        <title>Identification and distribution of gene clusters putatively required for synthesis of sphingolipid metabolism inhibitors in phylogenetically diverse species of the filamentous fungus Fusarium.</title>
        <authorList>
            <person name="Kim H.-S."/>
            <person name="Busman M."/>
            <person name="Brown D.W."/>
            <person name="Divon H."/>
            <person name="Uhlig S."/>
            <person name="Proctor R.H."/>
        </authorList>
    </citation>
    <scope>NUCLEOTIDE SEQUENCE [LARGE SCALE GENOMIC DNA]</scope>
    <source>
        <strain evidence="5 6">NRRL 20459</strain>
    </source>
</reference>
<dbReference type="InterPro" id="IPR021850">
    <property type="entry name" value="Symplekin/Pta1"/>
</dbReference>
<sequence length="718" mass="79759">MTATLSVSDQIRQLDDARKLVLGDVKYYPSVVKGILPIIGPTAPIELRRWGAEFLAEAFATPALPNGEKETMQPYVLATLESMIENDREDPQVLRSVIQCAASIYPLAMRWIINNSYDTITWEKMLAIKQKILRIWDNAAPTVRICCIKFAQRVVLAQSVGSGAEPRYGGTLEVSLDKVPPNHKSLDHRNLEAEASGLLDRMLTALQESSDALVVDATLNCMSILVRTRPTTSNRVINALLNFNPLKLANSPLTPKTRVMMKSMEKTCRLLLIHLVKRDPHNPNAPRIQQHVERMMRTMAEIFDDSGRKRPLEVQQHDGYDAKRQRLTSAQIQVPPLGPGTHSLADVFTLIDNDALRNFDISQVPPPLVAKIAITTLSRIDPQVLAKAVDGIRGRLDALASAPAPELNPNTAPLGVDEDDDDYEPDFYQAEDTEQILNKLDSAPTHDLPGLDDGLGLKSFHLHQPQALTPEAALTAGNGTVTRVIEMMKSLEDPASKKSKAGFSRLAASSGNRDSWMTILARLATRSVAGLEEVSVKDEDSSLTSQSLSSNIRDVLYAYVMEDFRKHIDVAVSWLCEEWYNDKLQQKAGGDRPLHYEKCCLRLIDGFLPYLHPQDKVLTRFLSEIPELNRNILSRVKHMCRDPSVVQLALTSLLYLVMMRPPVKEIALDTVQDIWTEFEDARPMAGKYLSKYRPAFLEAARDAAGDNSGQATAPAIAA</sequence>
<dbReference type="EMBL" id="JAADYS010000005">
    <property type="protein sequence ID" value="KAF4473068.1"/>
    <property type="molecule type" value="Genomic_DNA"/>
</dbReference>
<dbReference type="Gene3D" id="1.25.10.10">
    <property type="entry name" value="Leucine-rich Repeat Variant"/>
    <property type="match status" value="1"/>
</dbReference>
<evidence type="ECO:0000313" key="5">
    <source>
        <dbReference type="EMBL" id="KAF4473068.1"/>
    </source>
</evidence>
<dbReference type="SUPFAM" id="SSF48371">
    <property type="entry name" value="ARM repeat"/>
    <property type="match status" value="1"/>
</dbReference>
<dbReference type="InterPro" id="IPR011989">
    <property type="entry name" value="ARM-like"/>
</dbReference>
<evidence type="ECO:0000256" key="2">
    <source>
        <dbReference type="ARBA" id="ARBA00022664"/>
    </source>
</evidence>
<accession>A0A8H4PJ74</accession>
<dbReference type="InterPro" id="IPR016024">
    <property type="entry name" value="ARM-type_fold"/>
</dbReference>
<proteinExistence type="predicted"/>
<evidence type="ECO:0000259" key="4">
    <source>
        <dbReference type="Pfam" id="PF11935"/>
    </source>
</evidence>
<dbReference type="GO" id="GO:0006397">
    <property type="term" value="P:mRNA processing"/>
    <property type="evidence" value="ECO:0007669"/>
    <property type="project" value="UniProtKB-KW"/>
</dbReference>
<gene>
    <name evidence="5" type="ORF">FALBO_55</name>
</gene>
<keyword evidence="2" id="KW-0507">mRNA processing</keyword>
<dbReference type="AlphaFoldDB" id="A0A8H4PJ74"/>
<feature type="domain" description="Symplekin/Pta1 N-terminal" evidence="4">
    <location>
        <begin position="90"/>
        <end position="309"/>
    </location>
</feature>
<dbReference type="OrthoDB" id="331600at2759"/>
<dbReference type="InterPro" id="IPR032460">
    <property type="entry name" value="Symplekin/Pta1_N"/>
</dbReference>
<protein>
    <submittedName>
        <fullName evidence="5">PTA1-pre-tRNA processing PF I subunit</fullName>
    </submittedName>
</protein>
<dbReference type="PANTHER" id="PTHR15245:SF20">
    <property type="entry name" value="SYMPLEKIN"/>
    <property type="match status" value="1"/>
</dbReference>
<organism evidence="5 6">
    <name type="scientific">Fusarium albosuccineum</name>
    <dbReference type="NCBI Taxonomy" id="1237068"/>
    <lineage>
        <taxon>Eukaryota</taxon>
        <taxon>Fungi</taxon>
        <taxon>Dikarya</taxon>
        <taxon>Ascomycota</taxon>
        <taxon>Pezizomycotina</taxon>
        <taxon>Sordariomycetes</taxon>
        <taxon>Hypocreomycetidae</taxon>
        <taxon>Hypocreales</taxon>
        <taxon>Nectriaceae</taxon>
        <taxon>Fusarium</taxon>
        <taxon>Fusarium decemcellulare species complex</taxon>
    </lineage>
</organism>
<dbReference type="Proteomes" id="UP000554235">
    <property type="component" value="Unassembled WGS sequence"/>
</dbReference>
<dbReference type="GO" id="GO:0005847">
    <property type="term" value="C:mRNA cleavage and polyadenylation specificity factor complex"/>
    <property type="evidence" value="ECO:0007669"/>
    <property type="project" value="TreeGrafter"/>
</dbReference>
<dbReference type="Pfam" id="PF11935">
    <property type="entry name" value="SYMPK_PTA1_N"/>
    <property type="match status" value="1"/>
</dbReference>
<comment type="caution">
    <text evidence="5">The sequence shown here is derived from an EMBL/GenBank/DDBJ whole genome shotgun (WGS) entry which is preliminary data.</text>
</comment>